<dbReference type="KEGG" id="gtt:GUITHDRAFT_142564"/>
<feature type="transmembrane region" description="Helical" evidence="2">
    <location>
        <begin position="165"/>
        <end position="184"/>
    </location>
</feature>
<keyword evidence="2" id="KW-1133">Transmembrane helix</keyword>
<evidence type="ECO:0000313" key="3">
    <source>
        <dbReference type="EMBL" id="EKX40691.1"/>
    </source>
</evidence>
<dbReference type="HOGENOM" id="CLU_1047486_0_0_1"/>
<dbReference type="GeneID" id="17297342"/>
<reference evidence="4" key="3">
    <citation type="submission" date="2015-06" db="UniProtKB">
        <authorList>
            <consortium name="EnsemblProtists"/>
        </authorList>
    </citation>
    <scope>IDENTIFICATION</scope>
</reference>
<proteinExistence type="predicted"/>
<feature type="transmembrane region" description="Helical" evidence="2">
    <location>
        <begin position="127"/>
        <end position="153"/>
    </location>
</feature>
<keyword evidence="5" id="KW-1185">Reference proteome</keyword>
<feature type="compositionally biased region" description="Basic residues" evidence="1">
    <location>
        <begin position="225"/>
        <end position="235"/>
    </location>
</feature>
<dbReference type="Proteomes" id="UP000011087">
    <property type="component" value="Unassembled WGS sequence"/>
</dbReference>
<feature type="transmembrane region" description="Helical" evidence="2">
    <location>
        <begin position="12"/>
        <end position="30"/>
    </location>
</feature>
<gene>
    <name evidence="3" type="ORF">GUITHDRAFT_142564</name>
</gene>
<reference evidence="5" key="2">
    <citation type="submission" date="2012-11" db="EMBL/GenBank/DDBJ databases">
        <authorList>
            <person name="Kuo A."/>
            <person name="Curtis B.A."/>
            <person name="Tanifuji G."/>
            <person name="Burki F."/>
            <person name="Gruber A."/>
            <person name="Irimia M."/>
            <person name="Maruyama S."/>
            <person name="Arias M.C."/>
            <person name="Ball S.G."/>
            <person name="Gile G.H."/>
            <person name="Hirakawa Y."/>
            <person name="Hopkins J.F."/>
            <person name="Rensing S.A."/>
            <person name="Schmutz J."/>
            <person name="Symeonidi A."/>
            <person name="Elias M."/>
            <person name="Eveleigh R.J."/>
            <person name="Herman E.K."/>
            <person name="Klute M.J."/>
            <person name="Nakayama T."/>
            <person name="Obornik M."/>
            <person name="Reyes-Prieto A."/>
            <person name="Armbrust E.V."/>
            <person name="Aves S.J."/>
            <person name="Beiko R.G."/>
            <person name="Coutinho P."/>
            <person name="Dacks J.B."/>
            <person name="Durnford D.G."/>
            <person name="Fast N.M."/>
            <person name="Green B.R."/>
            <person name="Grisdale C."/>
            <person name="Hempe F."/>
            <person name="Henrissat B."/>
            <person name="Hoppner M.P."/>
            <person name="Ishida K.-I."/>
            <person name="Kim E."/>
            <person name="Koreny L."/>
            <person name="Kroth P.G."/>
            <person name="Liu Y."/>
            <person name="Malik S.-B."/>
            <person name="Maier U.G."/>
            <person name="McRose D."/>
            <person name="Mock T."/>
            <person name="Neilson J.A."/>
            <person name="Onodera N.T."/>
            <person name="Poole A.M."/>
            <person name="Pritham E.J."/>
            <person name="Richards T.A."/>
            <person name="Rocap G."/>
            <person name="Roy S.W."/>
            <person name="Sarai C."/>
            <person name="Schaack S."/>
            <person name="Shirato S."/>
            <person name="Slamovits C.H."/>
            <person name="Spencer D.F."/>
            <person name="Suzuki S."/>
            <person name="Worden A.Z."/>
            <person name="Zauner S."/>
            <person name="Barry K."/>
            <person name="Bell C."/>
            <person name="Bharti A.K."/>
            <person name="Crow J.A."/>
            <person name="Grimwood J."/>
            <person name="Kramer R."/>
            <person name="Lindquist E."/>
            <person name="Lucas S."/>
            <person name="Salamov A."/>
            <person name="McFadden G.I."/>
            <person name="Lane C.E."/>
            <person name="Keeling P.J."/>
            <person name="Gray M.W."/>
            <person name="Grigoriev I.V."/>
            <person name="Archibald J.M."/>
        </authorList>
    </citation>
    <scope>NUCLEOTIDE SEQUENCE</scope>
    <source>
        <strain evidence="5">CCMP2712</strain>
    </source>
</reference>
<dbReference type="EMBL" id="JH993029">
    <property type="protein sequence ID" value="EKX40691.1"/>
    <property type="molecule type" value="Genomic_DNA"/>
</dbReference>
<feature type="transmembrane region" description="Helical" evidence="2">
    <location>
        <begin position="85"/>
        <end position="106"/>
    </location>
</feature>
<sequence length="266" mass="29231">MSPQNLILQRFSLVVIVLGLVLLIVSSLLLSQVNPWSTECGGIRSVKPQLSLHEFALLKKKTKTSDYFSDYFSDFFADDCPCDGLTAAVQLLGGFPALFAMFLSLYELHVGTRGFLASINKYPPHTGCLAGALTISSVLVALASSACLAYVGAVSHTFCDWREKIWVTFVFLLGIPVFHVKLYYAALQWTPEHQEDKHETPGDSAATPTVMAAIVNVEQPVDKEKKHKVAKKPQPPKKLVQAQRRDSTDSSSDDEDENKASGVDRV</sequence>
<evidence type="ECO:0000313" key="5">
    <source>
        <dbReference type="Proteomes" id="UP000011087"/>
    </source>
</evidence>
<protein>
    <submittedName>
        <fullName evidence="3 4">Uncharacterized protein</fullName>
    </submittedName>
</protein>
<keyword evidence="2" id="KW-0812">Transmembrane</keyword>
<accession>L1IWR9</accession>
<organism evidence="3">
    <name type="scientific">Guillardia theta (strain CCMP2712)</name>
    <name type="common">Cryptophyte</name>
    <dbReference type="NCBI Taxonomy" id="905079"/>
    <lineage>
        <taxon>Eukaryota</taxon>
        <taxon>Cryptophyceae</taxon>
        <taxon>Pyrenomonadales</taxon>
        <taxon>Geminigeraceae</taxon>
        <taxon>Guillardia</taxon>
    </lineage>
</organism>
<evidence type="ECO:0000256" key="1">
    <source>
        <dbReference type="SAM" id="MobiDB-lite"/>
    </source>
</evidence>
<reference evidence="3 5" key="1">
    <citation type="journal article" date="2012" name="Nature">
        <title>Algal genomes reveal evolutionary mosaicism and the fate of nucleomorphs.</title>
        <authorList>
            <consortium name="DOE Joint Genome Institute"/>
            <person name="Curtis B.A."/>
            <person name="Tanifuji G."/>
            <person name="Burki F."/>
            <person name="Gruber A."/>
            <person name="Irimia M."/>
            <person name="Maruyama S."/>
            <person name="Arias M.C."/>
            <person name="Ball S.G."/>
            <person name="Gile G.H."/>
            <person name="Hirakawa Y."/>
            <person name="Hopkins J.F."/>
            <person name="Kuo A."/>
            <person name="Rensing S.A."/>
            <person name="Schmutz J."/>
            <person name="Symeonidi A."/>
            <person name="Elias M."/>
            <person name="Eveleigh R.J."/>
            <person name="Herman E.K."/>
            <person name="Klute M.J."/>
            <person name="Nakayama T."/>
            <person name="Obornik M."/>
            <person name="Reyes-Prieto A."/>
            <person name="Armbrust E.V."/>
            <person name="Aves S.J."/>
            <person name="Beiko R.G."/>
            <person name="Coutinho P."/>
            <person name="Dacks J.B."/>
            <person name="Durnford D.G."/>
            <person name="Fast N.M."/>
            <person name="Green B.R."/>
            <person name="Grisdale C.J."/>
            <person name="Hempel F."/>
            <person name="Henrissat B."/>
            <person name="Hoppner M.P."/>
            <person name="Ishida K."/>
            <person name="Kim E."/>
            <person name="Koreny L."/>
            <person name="Kroth P.G."/>
            <person name="Liu Y."/>
            <person name="Malik S.B."/>
            <person name="Maier U.G."/>
            <person name="McRose D."/>
            <person name="Mock T."/>
            <person name="Neilson J.A."/>
            <person name="Onodera N.T."/>
            <person name="Poole A.M."/>
            <person name="Pritham E.J."/>
            <person name="Richards T.A."/>
            <person name="Rocap G."/>
            <person name="Roy S.W."/>
            <person name="Sarai C."/>
            <person name="Schaack S."/>
            <person name="Shirato S."/>
            <person name="Slamovits C.H."/>
            <person name="Spencer D.F."/>
            <person name="Suzuki S."/>
            <person name="Worden A.Z."/>
            <person name="Zauner S."/>
            <person name="Barry K."/>
            <person name="Bell C."/>
            <person name="Bharti A.K."/>
            <person name="Crow J.A."/>
            <person name="Grimwood J."/>
            <person name="Kramer R."/>
            <person name="Lindquist E."/>
            <person name="Lucas S."/>
            <person name="Salamov A."/>
            <person name="McFadden G.I."/>
            <person name="Lane C.E."/>
            <person name="Keeling P.J."/>
            <person name="Gray M.W."/>
            <person name="Grigoriev I.V."/>
            <person name="Archibald J.M."/>
        </authorList>
    </citation>
    <scope>NUCLEOTIDE SEQUENCE</scope>
    <source>
        <strain evidence="3 5">CCMP2712</strain>
    </source>
</reference>
<name>L1IWR9_GUITC</name>
<keyword evidence="2" id="KW-0472">Membrane</keyword>
<dbReference type="EnsemblProtists" id="EKX40691">
    <property type="protein sequence ID" value="EKX40691"/>
    <property type="gene ID" value="GUITHDRAFT_142564"/>
</dbReference>
<dbReference type="AlphaFoldDB" id="L1IWR9"/>
<evidence type="ECO:0000313" key="4">
    <source>
        <dbReference type="EnsemblProtists" id="EKX40691"/>
    </source>
</evidence>
<evidence type="ECO:0000256" key="2">
    <source>
        <dbReference type="SAM" id="Phobius"/>
    </source>
</evidence>
<feature type="region of interest" description="Disordered" evidence="1">
    <location>
        <begin position="219"/>
        <end position="266"/>
    </location>
</feature>
<dbReference type="PaxDb" id="55529-EKX40691"/>
<dbReference type="RefSeq" id="XP_005827671.1">
    <property type="nucleotide sequence ID" value="XM_005827614.1"/>
</dbReference>